<reference evidence="2 3" key="2">
    <citation type="journal article" date="2015" name="Biomed. Res. Int.">
        <title>Effects of Arsenite Resistance on the Growth and Functional Gene Expression of Leptospirillum ferriphilum and Acidithiobacillus thiooxidans in Pure Culture and Coculture.</title>
        <authorList>
            <person name="Jiang H."/>
            <person name="Liang Y."/>
            <person name="Yin H."/>
            <person name="Xiao Y."/>
            <person name="Guo X."/>
            <person name="Xu Y."/>
            <person name="Hu Q."/>
            <person name="Liu H."/>
            <person name="Liu X."/>
        </authorList>
    </citation>
    <scope>NUCLEOTIDE SEQUENCE [LARGE SCALE GENOMIC DNA]</scope>
    <source>
        <strain evidence="2 3">YSK</strain>
    </source>
</reference>
<sequence length="77" mass="8308">MLSKKNLIPETAPPENAAANAMSVSLTPLNDFFTPHSPTFPGSPFPDPTSPGKNLERWRTPCPAPPHPSLEHNLHAS</sequence>
<organism evidence="2 3">
    <name type="scientific">Leptospirillum ferriphilum YSK</name>
    <dbReference type="NCBI Taxonomy" id="1441628"/>
    <lineage>
        <taxon>Bacteria</taxon>
        <taxon>Pseudomonadati</taxon>
        <taxon>Nitrospirota</taxon>
        <taxon>Nitrospiria</taxon>
        <taxon>Nitrospirales</taxon>
        <taxon>Nitrospiraceae</taxon>
        <taxon>Leptospirillum</taxon>
    </lineage>
</organism>
<reference evidence="3" key="1">
    <citation type="submission" date="2014-02" db="EMBL/GenBank/DDBJ databases">
        <title>Complete genome sequence and comparative genomic analysis of the nitrogen-fixing bacterium Leptospirillum ferriphilum YSK.</title>
        <authorList>
            <person name="Guo X."/>
            <person name="Yin H."/>
            <person name="Liang Y."/>
            <person name="Hu Q."/>
            <person name="Ma L."/>
            <person name="Xiao Y."/>
            <person name="Zhang X."/>
            <person name="Qiu G."/>
            <person name="Liu X."/>
        </authorList>
    </citation>
    <scope>NUCLEOTIDE SEQUENCE [LARGE SCALE GENOMIC DNA]</scope>
    <source>
        <strain evidence="3">YSK</strain>
    </source>
</reference>
<dbReference type="AlphaFoldDB" id="A0A059Y280"/>
<feature type="compositionally biased region" description="Low complexity" evidence="1">
    <location>
        <begin position="9"/>
        <end position="21"/>
    </location>
</feature>
<gene>
    <name evidence="2" type="ORF">Y981_04370</name>
</gene>
<accession>A0A059Y280</accession>
<feature type="region of interest" description="Disordered" evidence="1">
    <location>
        <begin position="1"/>
        <end position="77"/>
    </location>
</feature>
<dbReference type="EMBL" id="CP007243">
    <property type="protein sequence ID" value="AIA31602.1"/>
    <property type="molecule type" value="Genomic_DNA"/>
</dbReference>
<evidence type="ECO:0000313" key="2">
    <source>
        <dbReference type="EMBL" id="AIA31602.1"/>
    </source>
</evidence>
<dbReference type="Proteomes" id="UP000027059">
    <property type="component" value="Chromosome"/>
</dbReference>
<dbReference type="KEGG" id="lfp:Y981_04370"/>
<protein>
    <submittedName>
        <fullName evidence="2">Uncharacterized protein</fullName>
    </submittedName>
</protein>
<evidence type="ECO:0000256" key="1">
    <source>
        <dbReference type="SAM" id="MobiDB-lite"/>
    </source>
</evidence>
<evidence type="ECO:0000313" key="3">
    <source>
        <dbReference type="Proteomes" id="UP000027059"/>
    </source>
</evidence>
<keyword evidence="3" id="KW-1185">Reference proteome</keyword>
<proteinExistence type="predicted"/>
<dbReference type="HOGENOM" id="CLU_2633752_0_0_0"/>
<name>A0A059Y280_9BACT</name>